<evidence type="ECO:0008006" key="3">
    <source>
        <dbReference type="Google" id="ProtNLM"/>
    </source>
</evidence>
<evidence type="ECO:0000313" key="1">
    <source>
        <dbReference type="EMBL" id="SFQ20650.1"/>
    </source>
</evidence>
<dbReference type="STRING" id="126156.SAMN05421670_1337"/>
<dbReference type="AlphaFoldDB" id="A0A1I5WLU6"/>
<protein>
    <recommendedName>
        <fullName evidence="3">Metal-binding protein</fullName>
    </recommendedName>
</protein>
<gene>
    <name evidence="1" type="ORF">SAMN05421670_1337</name>
</gene>
<evidence type="ECO:0000313" key="2">
    <source>
        <dbReference type="Proteomes" id="UP000198734"/>
    </source>
</evidence>
<dbReference type="Proteomes" id="UP000198734">
    <property type="component" value="Unassembled WGS sequence"/>
</dbReference>
<dbReference type="EMBL" id="FOXU01000001">
    <property type="protein sequence ID" value="SFQ20650.1"/>
    <property type="molecule type" value="Genomic_DNA"/>
</dbReference>
<name>A0A1I5WLU6_9BACI</name>
<keyword evidence="2" id="KW-1185">Reference proteome</keyword>
<accession>A0A1I5WLU6</accession>
<reference evidence="2" key="1">
    <citation type="submission" date="2016-10" db="EMBL/GenBank/DDBJ databases">
        <authorList>
            <person name="Varghese N."/>
            <person name="Submissions S."/>
        </authorList>
    </citation>
    <scope>NUCLEOTIDE SEQUENCE [LARGE SCALE GENOMIC DNA]</scope>
    <source>
        <strain evidence="2">DSM 11706</strain>
    </source>
</reference>
<organism evidence="1 2">
    <name type="scientific">Psychrobacillus psychrotolerans</name>
    <dbReference type="NCBI Taxonomy" id="126156"/>
    <lineage>
        <taxon>Bacteria</taxon>
        <taxon>Bacillati</taxon>
        <taxon>Bacillota</taxon>
        <taxon>Bacilli</taxon>
        <taxon>Bacillales</taxon>
        <taxon>Bacillaceae</taxon>
        <taxon>Psychrobacillus</taxon>
    </lineage>
</organism>
<dbReference type="RefSeq" id="WP_093535346.1">
    <property type="nucleotide sequence ID" value="NZ_CP183885.1"/>
</dbReference>
<dbReference type="InterPro" id="IPR003772">
    <property type="entry name" value="YceD"/>
</dbReference>
<proteinExistence type="predicted"/>
<dbReference type="Pfam" id="PF02620">
    <property type="entry name" value="YceD"/>
    <property type="match status" value="1"/>
</dbReference>
<dbReference type="OrthoDB" id="9790372at2"/>
<sequence>MKWTIHQLSKYRENGLTLDEFVELENVKKRNQDVRRISAVHVKGHCTFGAAQMTCHFQLSGTLILPCARTWEDVEFPFEIESDEIFNWSESALTSASDYDNFHVVEGDVINVDPVLEELILLEIPMQVYKEGADHFRHEGGNGWSYATDEELKEMQEDEQPKVDPRLADLAKYFDQTDE</sequence>